<keyword evidence="1" id="KW-0611">Plant defense</keyword>
<dbReference type="InterPro" id="IPR032675">
    <property type="entry name" value="LRR_dom_sf"/>
</dbReference>
<dbReference type="PANTHER" id="PTHR33463:SF198">
    <property type="entry name" value="RPP4C3"/>
    <property type="match status" value="1"/>
</dbReference>
<evidence type="ECO:0000259" key="2">
    <source>
        <dbReference type="Pfam" id="PF23247"/>
    </source>
</evidence>
<dbReference type="EMBL" id="BTGU01000003">
    <property type="protein sequence ID" value="GMN32371.1"/>
    <property type="molecule type" value="Genomic_DNA"/>
</dbReference>
<dbReference type="Pfam" id="PF23247">
    <property type="entry name" value="LRR_RPS2"/>
    <property type="match status" value="1"/>
</dbReference>
<dbReference type="AlphaFoldDB" id="A0AA87ZUI6"/>
<evidence type="ECO:0000256" key="1">
    <source>
        <dbReference type="ARBA" id="ARBA00022821"/>
    </source>
</evidence>
<name>A0AA87ZUI6_FICCA</name>
<accession>A0AA87ZUI6</accession>
<dbReference type="InterPro" id="IPR057135">
    <property type="entry name" value="At4g27190-like_LRR"/>
</dbReference>
<gene>
    <name evidence="3" type="ORF">TIFTF001_003636</name>
</gene>
<evidence type="ECO:0000313" key="3">
    <source>
        <dbReference type="EMBL" id="GMN32371.1"/>
    </source>
</evidence>
<dbReference type="PANTHER" id="PTHR33463">
    <property type="entry name" value="NB-ARC DOMAIN-CONTAINING PROTEIN-RELATED"/>
    <property type="match status" value="1"/>
</dbReference>
<dbReference type="SUPFAM" id="SSF52047">
    <property type="entry name" value="RNI-like"/>
    <property type="match status" value="1"/>
</dbReference>
<protein>
    <recommendedName>
        <fullName evidence="2">Disease resistance protein At4g27190-like leucine-rich repeats domain-containing protein</fullName>
    </recommendedName>
</protein>
<organism evidence="3 4">
    <name type="scientific">Ficus carica</name>
    <name type="common">Common fig</name>
    <dbReference type="NCBI Taxonomy" id="3494"/>
    <lineage>
        <taxon>Eukaryota</taxon>
        <taxon>Viridiplantae</taxon>
        <taxon>Streptophyta</taxon>
        <taxon>Embryophyta</taxon>
        <taxon>Tracheophyta</taxon>
        <taxon>Spermatophyta</taxon>
        <taxon>Magnoliopsida</taxon>
        <taxon>eudicotyledons</taxon>
        <taxon>Gunneridae</taxon>
        <taxon>Pentapetalae</taxon>
        <taxon>rosids</taxon>
        <taxon>fabids</taxon>
        <taxon>Rosales</taxon>
        <taxon>Moraceae</taxon>
        <taxon>Ficeae</taxon>
        <taxon>Ficus</taxon>
    </lineage>
</organism>
<comment type="caution">
    <text evidence="3">The sequence shown here is derived from an EMBL/GenBank/DDBJ whole genome shotgun (WGS) entry which is preliminary data.</text>
</comment>
<evidence type="ECO:0000313" key="4">
    <source>
        <dbReference type="Proteomes" id="UP001187192"/>
    </source>
</evidence>
<dbReference type="Gene3D" id="3.80.10.10">
    <property type="entry name" value="Ribonuclease Inhibitor"/>
    <property type="match status" value="1"/>
</dbReference>
<dbReference type="InterPro" id="IPR050905">
    <property type="entry name" value="Plant_NBS-LRR"/>
</dbReference>
<dbReference type="Proteomes" id="UP001187192">
    <property type="component" value="Unassembled WGS sequence"/>
</dbReference>
<sequence length="308" mass="35332">MDDISNNWDNEGIKNASLIEVKNLPRLRALHLHVLDACVLRKGMFDSGNLRSRQGRLFQNLQELKLVKLDNLEMTCRGRLTTEAFGKLRSIRVGSCNRLKNIFSFSIARRLEEISVVAFPSLKVLALYKLAFSETLMQPGHLEIVDCPDMEEIIAVIKEQPGGSRKILFPKLRYFKFKNLQSLKAICAGGCNIECETLLEIQIESCPQLKTFTSKVEQPFFDEKYLLPFATVESLKHLKKLKVWLCSVMEQIVAKAVGEEGRSENISFPKLESLELVYFQNSKRQEVEERDLVFQQPLFNEKVTTLED</sequence>
<feature type="domain" description="Disease resistance protein At4g27190-like leucine-rich repeats" evidence="2">
    <location>
        <begin position="18"/>
        <end position="114"/>
    </location>
</feature>
<proteinExistence type="predicted"/>
<keyword evidence="4" id="KW-1185">Reference proteome</keyword>
<reference evidence="3" key="1">
    <citation type="submission" date="2023-07" db="EMBL/GenBank/DDBJ databases">
        <title>draft genome sequence of fig (Ficus carica).</title>
        <authorList>
            <person name="Takahashi T."/>
            <person name="Nishimura K."/>
        </authorList>
    </citation>
    <scope>NUCLEOTIDE SEQUENCE</scope>
</reference>